<organism evidence="1">
    <name type="scientific">mine drainage metagenome</name>
    <dbReference type="NCBI Taxonomy" id="410659"/>
    <lineage>
        <taxon>unclassified sequences</taxon>
        <taxon>metagenomes</taxon>
        <taxon>ecological metagenomes</taxon>
    </lineage>
</organism>
<dbReference type="AlphaFoldDB" id="E6PJX3"/>
<sequence>MADSAGTASPVAPPGEDAEVLVETTARLEQEPFDALPSPCADAVRADMVQRSLLAASRFERELAALEQLILVPSARKP</sequence>
<comment type="caution">
    <text evidence="1">The sequence shown here is derived from an EMBL/GenBank/DDBJ whole genome shotgun (WGS) entry which is preliminary data.</text>
</comment>
<evidence type="ECO:0000313" key="1">
    <source>
        <dbReference type="EMBL" id="CBH95201.1"/>
    </source>
</evidence>
<accession>E6PJX3</accession>
<name>E6PJX3_9ZZZZ</name>
<gene>
    <name evidence="1" type="ORF">CARN2_0588</name>
</gene>
<proteinExistence type="predicted"/>
<dbReference type="EMBL" id="CABM01000002">
    <property type="protein sequence ID" value="CBH95201.1"/>
    <property type="molecule type" value="Genomic_DNA"/>
</dbReference>
<reference evidence="1" key="1">
    <citation type="submission" date="2009-10" db="EMBL/GenBank/DDBJ databases">
        <title>Diversity of trophic interactions inside an arsenic-rich microbial ecosystem.</title>
        <authorList>
            <person name="Bertin P.N."/>
            <person name="Heinrich-Salmeron A."/>
            <person name="Pelletier E."/>
            <person name="Goulhen-Chollet F."/>
            <person name="Arsene-Ploetze F."/>
            <person name="Gallien S."/>
            <person name="Calteau A."/>
            <person name="Vallenet D."/>
            <person name="Casiot C."/>
            <person name="Chane-Woon-Ming B."/>
            <person name="Giloteaux L."/>
            <person name="Barakat M."/>
            <person name="Bonnefoy V."/>
            <person name="Bruneel O."/>
            <person name="Chandler M."/>
            <person name="Cleiss J."/>
            <person name="Duran R."/>
            <person name="Elbaz-Poulichet F."/>
            <person name="Fonknechten N."/>
            <person name="Lauga B."/>
            <person name="Mornico D."/>
            <person name="Ortet P."/>
            <person name="Schaeffer C."/>
            <person name="Siguier P."/>
            <person name="Alexander Thil Smith A."/>
            <person name="Van Dorsselaer A."/>
            <person name="Weissenbach J."/>
            <person name="Medigue C."/>
            <person name="Le Paslier D."/>
        </authorList>
    </citation>
    <scope>NUCLEOTIDE SEQUENCE</scope>
</reference>
<protein>
    <submittedName>
        <fullName evidence="1">Uncharacterized protein</fullName>
    </submittedName>
</protein>